<comment type="caution">
    <text evidence="1">The sequence shown here is derived from an EMBL/GenBank/DDBJ whole genome shotgun (WGS) entry which is preliminary data.</text>
</comment>
<protein>
    <submittedName>
        <fullName evidence="1">Uncharacterized protein</fullName>
    </submittedName>
</protein>
<sequence>MIGFSPREVDDCTLWEFAACTEGYRKAHQTEETPPPAMGDEQLANLGIEGF</sequence>
<dbReference type="EMBL" id="JACIFY010000004">
    <property type="protein sequence ID" value="MBB4235040.1"/>
    <property type="molecule type" value="Genomic_DNA"/>
</dbReference>
<accession>A0A7W6R1F3</accession>
<name>A0A7W6R1F3_9HYPH</name>
<dbReference type="AlphaFoldDB" id="A0A7W6R1F3"/>
<dbReference type="RefSeq" id="WP_184468610.1">
    <property type="nucleotide sequence ID" value="NZ_JACIFY010000004.1"/>
</dbReference>
<reference evidence="1 2" key="1">
    <citation type="submission" date="2020-08" db="EMBL/GenBank/DDBJ databases">
        <title>Genomic Encyclopedia of Type Strains, Phase IV (KMG-V): Genome sequencing to study the core and pangenomes of soil and plant-associated prokaryotes.</title>
        <authorList>
            <person name="Whitman W."/>
        </authorList>
    </citation>
    <scope>NUCLEOTIDE SEQUENCE [LARGE SCALE GENOMIC DNA]</scope>
    <source>
        <strain evidence="1 2">SEMIA 4089</strain>
    </source>
</reference>
<evidence type="ECO:0000313" key="1">
    <source>
        <dbReference type="EMBL" id="MBB4235040.1"/>
    </source>
</evidence>
<gene>
    <name evidence="1" type="ORF">GGD57_001598</name>
</gene>
<dbReference type="Proteomes" id="UP000540909">
    <property type="component" value="Unassembled WGS sequence"/>
</dbReference>
<organism evidence="1 2">
    <name type="scientific">Rhizobium esperanzae</name>
    <dbReference type="NCBI Taxonomy" id="1967781"/>
    <lineage>
        <taxon>Bacteria</taxon>
        <taxon>Pseudomonadati</taxon>
        <taxon>Pseudomonadota</taxon>
        <taxon>Alphaproteobacteria</taxon>
        <taxon>Hyphomicrobiales</taxon>
        <taxon>Rhizobiaceae</taxon>
        <taxon>Rhizobium/Agrobacterium group</taxon>
        <taxon>Rhizobium</taxon>
    </lineage>
</organism>
<proteinExistence type="predicted"/>
<evidence type="ECO:0000313" key="2">
    <source>
        <dbReference type="Proteomes" id="UP000540909"/>
    </source>
</evidence>